<gene>
    <name evidence="1" type="ORF">SAMN04489765_4607</name>
</gene>
<keyword evidence="2" id="KW-1185">Reference proteome</keyword>
<reference evidence="2" key="1">
    <citation type="submission" date="2016-10" db="EMBL/GenBank/DDBJ databases">
        <authorList>
            <person name="Varghese N."/>
            <person name="Submissions S."/>
        </authorList>
    </citation>
    <scope>NUCLEOTIDE SEQUENCE [LARGE SCALE GENOMIC DNA]</scope>
    <source>
        <strain evidence="2">DSM 44142</strain>
    </source>
</reference>
<dbReference type="EMBL" id="FNLF01000002">
    <property type="protein sequence ID" value="SDR29066.1"/>
    <property type="molecule type" value="Genomic_DNA"/>
</dbReference>
<name>A0A1H1HVH6_9ACTN</name>
<protein>
    <recommendedName>
        <fullName evidence="3">DUF4331 domain-containing protein</fullName>
    </recommendedName>
</protein>
<dbReference type="AlphaFoldDB" id="A0A1H1HVH6"/>
<dbReference type="OrthoDB" id="9791748at2"/>
<evidence type="ECO:0000313" key="1">
    <source>
        <dbReference type="EMBL" id="SDR29066.1"/>
    </source>
</evidence>
<dbReference type="Pfam" id="PF14224">
    <property type="entry name" value="DUF4331"/>
    <property type="match status" value="1"/>
</dbReference>
<organism evidence="1 2">
    <name type="scientific">Tsukamurella pulmonis</name>
    <dbReference type="NCBI Taxonomy" id="47312"/>
    <lineage>
        <taxon>Bacteria</taxon>
        <taxon>Bacillati</taxon>
        <taxon>Actinomycetota</taxon>
        <taxon>Actinomycetes</taxon>
        <taxon>Mycobacteriales</taxon>
        <taxon>Tsukamurellaceae</taxon>
        <taxon>Tsukamurella</taxon>
    </lineage>
</organism>
<proteinExistence type="predicted"/>
<dbReference type="STRING" id="47312.SAMN04489765_4607"/>
<dbReference type="Proteomes" id="UP000183053">
    <property type="component" value="Unassembled WGS sequence"/>
</dbReference>
<dbReference type="RefSeq" id="WP_068563830.1">
    <property type="nucleotide sequence ID" value="NZ_FNLF01000002.1"/>
</dbReference>
<accession>A0A1H1HVH6</accession>
<sequence>MSHHFDIPSADEDPRLNITDFYLFEGGPDTTVMAMAVNPVAAEKFATAPFRDEGLYAFRFDTDGDDTENLTFKFRFDETVHVDRGNGHAQQLEVVMATGDDATKGADGELLAKGLTGETVTGEHGVRAYAAVSFDAFGGDHVALDAFQEDFARGEYRPDRFQNKENGFDGRSVATIVLEVPNSLLGGAGARVHSWATVSLYGHAPEQQVNRWGLPLFTHIFLPDAETKDAYNRTAPSGDNTAVLAAARTRIAQYVTAAKTSRDPEAYADRVLALFGATTLPYVIGSFASFDFAGINGRSLSDNVMDNALVFVTNSALGTGIAPNPARMTSQFPFFVDFA</sequence>
<evidence type="ECO:0008006" key="3">
    <source>
        <dbReference type="Google" id="ProtNLM"/>
    </source>
</evidence>
<dbReference type="InterPro" id="IPR025566">
    <property type="entry name" value="DUF4331"/>
</dbReference>
<evidence type="ECO:0000313" key="2">
    <source>
        <dbReference type="Proteomes" id="UP000183053"/>
    </source>
</evidence>